<dbReference type="InterPro" id="IPR014743">
    <property type="entry name" value="Cl-channel_core"/>
</dbReference>
<dbReference type="GO" id="GO:0005794">
    <property type="term" value="C:Golgi apparatus"/>
    <property type="evidence" value="ECO:0007669"/>
    <property type="project" value="TreeGrafter"/>
</dbReference>
<dbReference type="PRINTS" id="PR00762">
    <property type="entry name" value="CLCHANNEL"/>
</dbReference>
<protein>
    <submittedName>
        <fullName evidence="10">H exchange transporter 3</fullName>
    </submittedName>
</protein>
<feature type="transmembrane region" description="Helical" evidence="8">
    <location>
        <begin position="457"/>
        <end position="477"/>
    </location>
</feature>
<dbReference type="FunFam" id="1.10.3080.10:FF:000013">
    <property type="entry name" value="Voltage-gated chloride channel (ClcA)"/>
    <property type="match status" value="1"/>
</dbReference>
<evidence type="ECO:0000256" key="5">
    <source>
        <dbReference type="ARBA" id="ARBA00023065"/>
    </source>
</evidence>
<keyword evidence="7" id="KW-0868">Chloride</keyword>
<keyword evidence="3 8" id="KW-0812">Transmembrane</keyword>
<gene>
    <name evidence="10" type="ORF">GcM1_223042</name>
</gene>
<keyword evidence="9" id="KW-0732">Signal</keyword>
<feature type="transmembrane region" description="Helical" evidence="8">
    <location>
        <begin position="497"/>
        <end position="516"/>
    </location>
</feature>
<feature type="transmembrane region" description="Helical" evidence="8">
    <location>
        <begin position="186"/>
        <end position="204"/>
    </location>
</feature>
<feature type="transmembrane region" description="Helical" evidence="8">
    <location>
        <begin position="383"/>
        <end position="407"/>
    </location>
</feature>
<evidence type="ECO:0000256" key="9">
    <source>
        <dbReference type="SAM" id="SignalP"/>
    </source>
</evidence>
<comment type="caution">
    <text evidence="10">The sequence shown here is derived from an EMBL/GenBank/DDBJ whole genome shotgun (WGS) entry which is preliminary data.</text>
</comment>
<dbReference type="PANTHER" id="PTHR45711">
    <property type="entry name" value="CHLORIDE CHANNEL PROTEIN"/>
    <property type="match status" value="1"/>
</dbReference>
<feature type="transmembrane region" description="Helical" evidence="8">
    <location>
        <begin position="580"/>
        <end position="604"/>
    </location>
</feature>
<dbReference type="GO" id="GO:0005247">
    <property type="term" value="F:voltage-gated chloride channel activity"/>
    <property type="evidence" value="ECO:0007669"/>
    <property type="project" value="TreeGrafter"/>
</dbReference>
<keyword evidence="2" id="KW-0813">Transport</keyword>
<dbReference type="Gene3D" id="1.10.3080.10">
    <property type="entry name" value="Clc chloride channel"/>
    <property type="match status" value="1"/>
</dbReference>
<evidence type="ECO:0000256" key="7">
    <source>
        <dbReference type="ARBA" id="ARBA00023214"/>
    </source>
</evidence>
<dbReference type="GO" id="GO:0005886">
    <property type="term" value="C:plasma membrane"/>
    <property type="evidence" value="ECO:0007669"/>
    <property type="project" value="TreeGrafter"/>
</dbReference>
<feature type="transmembrane region" description="Helical" evidence="8">
    <location>
        <begin position="419"/>
        <end position="436"/>
    </location>
</feature>
<evidence type="ECO:0000256" key="3">
    <source>
        <dbReference type="ARBA" id="ARBA00022692"/>
    </source>
</evidence>
<evidence type="ECO:0000256" key="8">
    <source>
        <dbReference type="SAM" id="Phobius"/>
    </source>
</evidence>
<sequence>MLKLWLLNYLLSSINYLFNRLIQGTMEGLEIPARPSLDRSDSNLSDPLLPVSRQRFQRRSVKTSSVLETDESAPLLDQKSGRSRIRLHPSTFCRPYQYGTTSGSFRNSKYNRSDSCSSDFTSNTVKKVSAHDLKSSMGEGEHAWYDQFTSTDWVHDSIADSQRVQKLKCRKDVIGRLKTLFDGCEGWILSALVGFAIAIIAYIIDIAEPLIFDWKEGYCSNSVFATQKNCCLEDGLCDKWKPWSELVQLPYVGKKSVEFTAFVFSMTILSTVACLLTLMTKTTASTSNQKSSLDEYPEAPKIYYPAAGSGVPEVRVILSGFVFHGFLGVRTLVIKSLALILSISSGLSIGKEGPFVHIGTCVGNIACRLFSKYNMNDGKLREVLSAAAAAGVAVAFGAPISGVLFSLEEVAYFFPAKTLFRTFFCSITAALTLKFLNPYGTNKIVLFQVRYISDWQFFEIAAFILIGILGGAVGAVFIKASRAWARNFRPLVKKWPLLEVILVALATGIFSFWNPLTRLSVAKLLYNLVSPCYPGQTHGLGICPQEIEAIQPVINVLAFAFFIKGLLTIITFGIKVPAGIYVPSMVVGGLGGRIIGHIMQIFVLRYPTSSILRNCAQHSSGVSCITPGVYALIAAGSTMCGVTRLSVTLAVILFEITGSLDYVLPCSLAILVAKWTADAIEPQSVYDLITELNSYPLLDNKHKPTFTADLETIVPPARKERVVDISNSPLVEAGDLETKLALYEKAGEFDGAIPIIKDQTLVGLLAAPDLKFALDNLEDKANTKCLMAKSSPNEYFETDINFGIYDITAYINPVPLTLDIRSPMDLVYQYFVKLGIRYISILRDGRYVGTIHKKAFVHYIWEISKKEGHI</sequence>
<feature type="chain" id="PRO_5019431552" evidence="9">
    <location>
        <begin position="17"/>
        <end position="870"/>
    </location>
</feature>
<dbReference type="Pfam" id="PF00654">
    <property type="entry name" value="Voltage_CLC"/>
    <property type="match status" value="1"/>
</dbReference>
<dbReference type="AlphaFoldDB" id="A0A420IQV5"/>
<keyword evidence="6 8" id="KW-0472">Membrane</keyword>
<evidence type="ECO:0000256" key="2">
    <source>
        <dbReference type="ARBA" id="ARBA00022448"/>
    </source>
</evidence>
<evidence type="ECO:0000256" key="6">
    <source>
        <dbReference type="ARBA" id="ARBA00023136"/>
    </source>
</evidence>
<comment type="subcellular location">
    <subcellularLocation>
        <location evidence="1">Membrane</location>
        <topology evidence="1">Multi-pass membrane protein</topology>
    </subcellularLocation>
</comment>
<dbReference type="PANTHER" id="PTHR45711:SF3">
    <property type="entry name" value="CLC CHANNEL"/>
    <property type="match status" value="1"/>
</dbReference>
<feature type="transmembrane region" description="Helical" evidence="8">
    <location>
        <begin position="259"/>
        <end position="280"/>
    </location>
</feature>
<dbReference type="InterPro" id="IPR001807">
    <property type="entry name" value="ClC"/>
</dbReference>
<evidence type="ECO:0000313" key="11">
    <source>
        <dbReference type="Proteomes" id="UP000285326"/>
    </source>
</evidence>
<feature type="transmembrane region" description="Helical" evidence="8">
    <location>
        <begin position="553"/>
        <end position="574"/>
    </location>
</feature>
<dbReference type="CDD" id="cd03684">
    <property type="entry name" value="ClC_3_like"/>
    <property type="match status" value="1"/>
</dbReference>
<dbReference type="Proteomes" id="UP000285326">
    <property type="component" value="Unassembled WGS sequence"/>
</dbReference>
<evidence type="ECO:0000256" key="1">
    <source>
        <dbReference type="ARBA" id="ARBA00004141"/>
    </source>
</evidence>
<evidence type="ECO:0000313" key="10">
    <source>
        <dbReference type="EMBL" id="RKF76949.1"/>
    </source>
</evidence>
<dbReference type="SUPFAM" id="SSF54631">
    <property type="entry name" value="CBS-domain pair"/>
    <property type="match status" value="1"/>
</dbReference>
<proteinExistence type="predicted"/>
<evidence type="ECO:0000256" key="4">
    <source>
        <dbReference type="ARBA" id="ARBA00022989"/>
    </source>
</evidence>
<organism evidence="10 11">
    <name type="scientific">Golovinomyces cichoracearum</name>
    <dbReference type="NCBI Taxonomy" id="62708"/>
    <lineage>
        <taxon>Eukaryota</taxon>
        <taxon>Fungi</taxon>
        <taxon>Dikarya</taxon>
        <taxon>Ascomycota</taxon>
        <taxon>Pezizomycotina</taxon>
        <taxon>Leotiomycetes</taxon>
        <taxon>Erysiphales</taxon>
        <taxon>Erysiphaceae</taxon>
        <taxon>Golovinomyces</taxon>
    </lineage>
</organism>
<keyword evidence="4 8" id="KW-1133">Transmembrane helix</keyword>
<name>A0A420IQV5_9PEZI</name>
<accession>A0A420IQV5</accession>
<feature type="signal peptide" evidence="9">
    <location>
        <begin position="1"/>
        <end position="16"/>
    </location>
</feature>
<keyword evidence="5" id="KW-0406">Ion transport</keyword>
<dbReference type="SUPFAM" id="SSF81340">
    <property type="entry name" value="Clc chloride channel"/>
    <property type="match status" value="1"/>
</dbReference>
<dbReference type="InterPro" id="IPR046342">
    <property type="entry name" value="CBS_dom_sf"/>
</dbReference>
<dbReference type="GO" id="GO:0005769">
    <property type="term" value="C:early endosome"/>
    <property type="evidence" value="ECO:0007669"/>
    <property type="project" value="TreeGrafter"/>
</dbReference>
<dbReference type="EMBL" id="MCBS01022350">
    <property type="protein sequence ID" value="RKF76949.1"/>
    <property type="molecule type" value="Genomic_DNA"/>
</dbReference>
<reference evidence="10 11" key="1">
    <citation type="journal article" date="2018" name="BMC Genomics">
        <title>Comparative genome analyses reveal sequence features reflecting distinct modes of host-adaptation between dicot and monocot powdery mildew.</title>
        <authorList>
            <person name="Wu Y."/>
            <person name="Ma X."/>
            <person name="Pan Z."/>
            <person name="Kale S.D."/>
            <person name="Song Y."/>
            <person name="King H."/>
            <person name="Zhang Q."/>
            <person name="Presley C."/>
            <person name="Deng X."/>
            <person name="Wei C.I."/>
            <person name="Xiao S."/>
        </authorList>
    </citation>
    <scope>NUCLEOTIDE SEQUENCE [LARGE SCALE GENOMIC DNA]</scope>
    <source>
        <strain evidence="10">UMSG1</strain>
    </source>
</reference>